<feature type="region of interest" description="Disordered" evidence="1">
    <location>
        <begin position="64"/>
        <end position="105"/>
    </location>
</feature>
<reference evidence="2" key="2">
    <citation type="submission" date="2018-07" db="EMBL/GenBank/DDBJ databases">
        <authorList>
            <person name="Mckenzie S.K."/>
            <person name="Kronauer D.J.C."/>
        </authorList>
    </citation>
    <scope>NUCLEOTIDE SEQUENCE</scope>
    <source>
        <strain evidence="2">Clonal line C1</strain>
    </source>
</reference>
<dbReference type="Proteomes" id="UP000279307">
    <property type="component" value="Chromosome 7"/>
</dbReference>
<comment type="caution">
    <text evidence="2">The sequence shown here is derived from an EMBL/GenBank/DDBJ whole genome shotgun (WGS) entry which is preliminary data.</text>
</comment>
<evidence type="ECO:0000313" key="2">
    <source>
        <dbReference type="EMBL" id="RLU20648.1"/>
    </source>
</evidence>
<feature type="region of interest" description="Disordered" evidence="1">
    <location>
        <begin position="1"/>
        <end position="27"/>
    </location>
</feature>
<dbReference type="EMBL" id="QOIP01000007">
    <property type="protein sequence ID" value="RLU20648.1"/>
    <property type="molecule type" value="Genomic_DNA"/>
</dbReference>
<accession>A0A3L8DLC9</accession>
<feature type="compositionally biased region" description="Basic and acidic residues" evidence="1">
    <location>
        <begin position="74"/>
        <end position="96"/>
    </location>
</feature>
<sequence>MSLESRGRPATSRHSGSSTTAPTYKLVFEEERKRRTCLASTAASIRTINSGTWLDHPANEKAKILPSNFHRLSKKETDRNDMREKEREEGQEERYRLLNGRWNES</sequence>
<organism evidence="2">
    <name type="scientific">Ooceraea biroi</name>
    <name type="common">Clonal raider ant</name>
    <name type="synonym">Cerapachys biroi</name>
    <dbReference type="NCBI Taxonomy" id="2015173"/>
    <lineage>
        <taxon>Eukaryota</taxon>
        <taxon>Metazoa</taxon>
        <taxon>Ecdysozoa</taxon>
        <taxon>Arthropoda</taxon>
        <taxon>Hexapoda</taxon>
        <taxon>Insecta</taxon>
        <taxon>Pterygota</taxon>
        <taxon>Neoptera</taxon>
        <taxon>Endopterygota</taxon>
        <taxon>Hymenoptera</taxon>
        <taxon>Apocrita</taxon>
        <taxon>Aculeata</taxon>
        <taxon>Formicoidea</taxon>
        <taxon>Formicidae</taxon>
        <taxon>Dorylinae</taxon>
        <taxon>Ooceraea</taxon>
    </lineage>
</organism>
<evidence type="ECO:0000256" key="1">
    <source>
        <dbReference type="SAM" id="MobiDB-lite"/>
    </source>
</evidence>
<proteinExistence type="predicted"/>
<protein>
    <submittedName>
        <fullName evidence="2">Uncharacterized protein</fullName>
    </submittedName>
</protein>
<reference evidence="2" key="1">
    <citation type="journal article" date="2018" name="Genome Res.">
        <title>The genomic architecture and molecular evolution of ant odorant receptors.</title>
        <authorList>
            <person name="McKenzie S.K."/>
            <person name="Kronauer D.J.C."/>
        </authorList>
    </citation>
    <scope>NUCLEOTIDE SEQUENCE [LARGE SCALE GENOMIC DNA]</scope>
    <source>
        <strain evidence="2">Clonal line C1</strain>
    </source>
</reference>
<name>A0A3L8DLC9_OOCBI</name>
<feature type="compositionally biased region" description="Polar residues" evidence="1">
    <location>
        <begin position="12"/>
        <end position="22"/>
    </location>
</feature>
<dbReference type="AlphaFoldDB" id="A0A3L8DLC9"/>
<gene>
    <name evidence="2" type="ORF">DMN91_007261</name>
</gene>